<dbReference type="GO" id="GO:0009252">
    <property type="term" value="P:peptidoglycan biosynthetic process"/>
    <property type="evidence" value="ECO:0007669"/>
    <property type="project" value="UniProtKB-KW"/>
</dbReference>
<dbReference type="Pfam" id="PF00768">
    <property type="entry name" value="Peptidase_S11"/>
    <property type="match status" value="1"/>
</dbReference>
<evidence type="ECO:0000256" key="5">
    <source>
        <dbReference type="ARBA" id="ARBA00022984"/>
    </source>
</evidence>
<dbReference type="PRINTS" id="PR00725">
    <property type="entry name" value="DADACBPTASE1"/>
</dbReference>
<dbReference type="InterPro" id="IPR001967">
    <property type="entry name" value="Peptidase_S11_N"/>
</dbReference>
<sequence>MRVTRRIGIGLWIASLIWGTSFITSAKAAPRSYHTSANASALIDVKSGRVLYSENGDQSMRIASLTKIMTAIVAIEHGKLSDKVKTSSKAVGKEGSSIYLQLGEEMSLLNMLYGLMLRSGNDAATAIAEHVGGSEEGFVHLMNQKAEMLGLTHTQFKNPHGLDVEGHYSSANDLAKLTAYALRNPVFAEIVSTKVKSVPNPHEKWQYSWTNKNKMLAMYEGADGVKTGYTKKALRCLVSSATRNGQQLAAVTLNDRDDWIDHRQMLDWGFKYYPLMEVASKGQTLAGYPYAVGNSFYYPLAEEERGSLQSRLVVLDMATMNYKLGERGALEWYLNNQLIGSIPVYDIGSARMNLPERKPMSNAAMLDYRKAANERGSFKHSITSVINALF</sequence>
<feature type="active site" evidence="7">
    <location>
        <position position="119"/>
    </location>
</feature>
<gene>
    <name evidence="11" type="ORF">SAMN05216378_4829</name>
</gene>
<feature type="active site" description="Acyl-ester intermediate" evidence="7">
    <location>
        <position position="64"/>
    </location>
</feature>
<dbReference type="STRING" id="1045775.SAMN05216378_4829"/>
<dbReference type="InterPro" id="IPR018044">
    <property type="entry name" value="Peptidase_S11"/>
</dbReference>
<keyword evidence="11" id="KW-0645">Protease</keyword>
<keyword evidence="6" id="KW-0961">Cell wall biogenesis/degradation</keyword>
<accession>A0A1I2FH55</accession>
<dbReference type="PANTHER" id="PTHR21581">
    <property type="entry name" value="D-ALANYL-D-ALANINE CARBOXYPEPTIDASE"/>
    <property type="match status" value="1"/>
</dbReference>
<evidence type="ECO:0000259" key="10">
    <source>
        <dbReference type="Pfam" id="PF00768"/>
    </source>
</evidence>
<dbReference type="AlphaFoldDB" id="A0A1I2FH55"/>
<keyword evidence="11" id="KW-0121">Carboxypeptidase</keyword>
<dbReference type="InterPro" id="IPR012338">
    <property type="entry name" value="Beta-lactam/transpept-like"/>
</dbReference>
<evidence type="ECO:0000256" key="8">
    <source>
        <dbReference type="PIRSR" id="PIRSR618044-2"/>
    </source>
</evidence>
<proteinExistence type="inferred from homology"/>
<keyword evidence="4" id="KW-0133">Cell shape</keyword>
<dbReference type="GO" id="GO:0006508">
    <property type="term" value="P:proteolysis"/>
    <property type="evidence" value="ECO:0007669"/>
    <property type="project" value="InterPro"/>
</dbReference>
<evidence type="ECO:0000256" key="7">
    <source>
        <dbReference type="PIRSR" id="PIRSR618044-1"/>
    </source>
</evidence>
<comment type="similarity">
    <text evidence="1 9">Belongs to the peptidase S11 family.</text>
</comment>
<evidence type="ECO:0000313" key="11">
    <source>
        <dbReference type="EMBL" id="SFF03801.1"/>
    </source>
</evidence>
<evidence type="ECO:0000313" key="12">
    <source>
        <dbReference type="Proteomes" id="UP000198855"/>
    </source>
</evidence>
<dbReference type="GO" id="GO:0009002">
    <property type="term" value="F:serine-type D-Ala-D-Ala carboxypeptidase activity"/>
    <property type="evidence" value="ECO:0007669"/>
    <property type="project" value="InterPro"/>
</dbReference>
<dbReference type="GO" id="GO:0008360">
    <property type="term" value="P:regulation of cell shape"/>
    <property type="evidence" value="ECO:0007669"/>
    <property type="project" value="UniProtKB-KW"/>
</dbReference>
<feature type="binding site" evidence="8">
    <location>
        <position position="226"/>
    </location>
    <ligand>
        <name>substrate</name>
    </ligand>
</feature>
<dbReference type="Gene3D" id="3.40.710.10">
    <property type="entry name" value="DD-peptidase/beta-lactamase superfamily"/>
    <property type="match status" value="1"/>
</dbReference>
<dbReference type="Proteomes" id="UP000198855">
    <property type="component" value="Unassembled WGS sequence"/>
</dbReference>
<dbReference type="SUPFAM" id="SSF56601">
    <property type="entry name" value="beta-lactamase/transpeptidase-like"/>
    <property type="match status" value="1"/>
</dbReference>
<organism evidence="11 12">
    <name type="scientific">Paenibacillus catalpae</name>
    <dbReference type="NCBI Taxonomy" id="1045775"/>
    <lineage>
        <taxon>Bacteria</taxon>
        <taxon>Bacillati</taxon>
        <taxon>Bacillota</taxon>
        <taxon>Bacilli</taxon>
        <taxon>Bacillales</taxon>
        <taxon>Paenibacillaceae</taxon>
        <taxon>Paenibacillus</taxon>
    </lineage>
</organism>
<protein>
    <submittedName>
        <fullName evidence="11">D-alanyl-D-alanine carboxypeptidase</fullName>
    </submittedName>
</protein>
<dbReference type="EMBL" id="FOMT01000005">
    <property type="protein sequence ID" value="SFF03801.1"/>
    <property type="molecule type" value="Genomic_DNA"/>
</dbReference>
<dbReference type="OrthoDB" id="9791132at2"/>
<name>A0A1I2FH55_9BACL</name>
<reference evidence="12" key="1">
    <citation type="submission" date="2016-10" db="EMBL/GenBank/DDBJ databases">
        <authorList>
            <person name="Varghese N."/>
            <person name="Submissions S."/>
        </authorList>
    </citation>
    <scope>NUCLEOTIDE SEQUENCE [LARGE SCALE GENOMIC DNA]</scope>
    <source>
        <strain evidence="12">CGMCC 1.10784</strain>
    </source>
</reference>
<evidence type="ECO:0000256" key="4">
    <source>
        <dbReference type="ARBA" id="ARBA00022960"/>
    </source>
</evidence>
<keyword evidence="3" id="KW-0378">Hydrolase</keyword>
<keyword evidence="2" id="KW-0732">Signal</keyword>
<evidence type="ECO:0000256" key="9">
    <source>
        <dbReference type="RuleBase" id="RU004016"/>
    </source>
</evidence>
<feature type="domain" description="Peptidase S11 D-alanyl-D-alanine carboxypeptidase A N-terminal" evidence="10">
    <location>
        <begin position="34"/>
        <end position="256"/>
    </location>
</feature>
<evidence type="ECO:0000256" key="6">
    <source>
        <dbReference type="ARBA" id="ARBA00023316"/>
    </source>
</evidence>
<dbReference type="PANTHER" id="PTHR21581:SF33">
    <property type="entry name" value="D-ALANYL-D-ALANINE CARBOXYPEPTIDASE DACB"/>
    <property type="match status" value="1"/>
</dbReference>
<feature type="active site" description="Proton acceptor" evidence="7">
    <location>
        <position position="67"/>
    </location>
</feature>
<keyword evidence="5" id="KW-0573">Peptidoglycan synthesis</keyword>
<dbReference type="GO" id="GO:0071555">
    <property type="term" value="P:cell wall organization"/>
    <property type="evidence" value="ECO:0007669"/>
    <property type="project" value="UniProtKB-KW"/>
</dbReference>
<evidence type="ECO:0000256" key="1">
    <source>
        <dbReference type="ARBA" id="ARBA00007164"/>
    </source>
</evidence>
<evidence type="ECO:0000256" key="2">
    <source>
        <dbReference type="ARBA" id="ARBA00022729"/>
    </source>
</evidence>
<keyword evidence="12" id="KW-1185">Reference proteome</keyword>
<evidence type="ECO:0000256" key="3">
    <source>
        <dbReference type="ARBA" id="ARBA00022801"/>
    </source>
</evidence>